<proteinExistence type="predicted"/>
<dbReference type="PANTHER" id="PTHR15528">
    <property type="entry name" value="PEROXISOME PROLIFERATOR ACTIVATED RECEPTOR GAMMA COACTIVATOR 1 PGC-1 -RELATED"/>
    <property type="match status" value="1"/>
</dbReference>
<dbReference type="PANTHER" id="PTHR15528:SF11">
    <property type="entry name" value="FI18188P1"/>
    <property type="match status" value="1"/>
</dbReference>
<dbReference type="InterPro" id="IPR034605">
    <property type="entry name" value="PGC-1"/>
</dbReference>
<accession>E2C2G9</accession>
<dbReference type="OrthoDB" id="10047851at2759"/>
<comment type="subcellular location">
    <subcellularLocation>
        <location evidence="1">Nucleus</location>
    </subcellularLocation>
</comment>
<dbReference type="STRING" id="610380.E2C2G9"/>
<dbReference type="InterPro" id="IPR012677">
    <property type="entry name" value="Nucleotide-bd_a/b_plait_sf"/>
</dbReference>
<dbReference type="PROSITE" id="PS50102">
    <property type="entry name" value="RRM"/>
    <property type="match status" value="1"/>
</dbReference>
<dbReference type="InterPro" id="IPR035979">
    <property type="entry name" value="RBD_domain_sf"/>
</dbReference>
<feature type="compositionally biased region" description="Polar residues" evidence="9">
    <location>
        <begin position="490"/>
        <end position="508"/>
    </location>
</feature>
<dbReference type="Pfam" id="PF00076">
    <property type="entry name" value="RRM_1"/>
    <property type="match status" value="1"/>
</dbReference>
<dbReference type="Proteomes" id="UP000008237">
    <property type="component" value="Unassembled WGS sequence"/>
</dbReference>
<keyword evidence="6" id="KW-0804">Transcription</keyword>
<keyword evidence="11" id="KW-0675">Receptor</keyword>
<feature type="region of interest" description="Disordered" evidence="9">
    <location>
        <begin position="409"/>
        <end position="526"/>
    </location>
</feature>
<evidence type="ECO:0000256" key="5">
    <source>
        <dbReference type="ARBA" id="ARBA00023159"/>
    </source>
</evidence>
<keyword evidence="5" id="KW-0010">Activator</keyword>
<dbReference type="InterPro" id="IPR000504">
    <property type="entry name" value="RRM_dom"/>
</dbReference>
<sequence length="942" mass="107123">MTLKVMAKVKLKVTIKSVIRFSTTFVFKVFHENLILQSYPRIPVFLRHPVYGGCFRAVQKYIMSFNNGLSSNRPSVTFLSDLEMEPITALTEDTPLFDEDAKVEDFLAHSGAVQKNMSFNDGLSSVNSPSVTFLSNSEMEPITDITEDTPLFDEDAKIDDSIEISRPELIDFEKLLMEAQRKYPDENIPDYCQNIFKSPPSPKKSAHSEMFESEIMSMFLQCNEFDHLKLDEWHEMIEKTQNFTRDKAKCLKSSEVVERETILHKYEGEETMGLRLEDIFPELGTIYTNDLQDISIMPIRPQEEMEKIVVQVKKNLEVEEKKMNPIDQPTTSHKACKSFKKSVGTKKISAGRRKKVVEKNLTSTKLEGQKQSVDVDTMANRTIGEDIKSIEAVDLSSLLEQFENIVQSQNLPKSHDKSTVKNTLPQHAQPAKRPRGRPPKQRNCQETMHKESTVPIMDQHKVIQDPSQKKPTDMAKVQETRRTTSTATTIPNTKQSESHSQNTNSQIKDVQHVPRPSHSDSLTVEGSSSINLEHNYCMVSTGKNPVSNDTPKTHQNNIQSAAAVISCDKQRRESDVMSTKITEMKQIPTTSASWNNQTQDNTNLINTSKNSTSSTPTRYEMKIQSVLARNILKSRQKGNVVNANVRLSPMVSVLKKPNTQNLIPSSNIKENIIVNTDDIKNTVQQSTDLDKPKKKLNLEEYRKKRERIDSKSGNSSIKRKLVYLYNACTTTEPFFDKGEMIWSKNEIEEAVKSISDFTETKSTTCDVAVQTYETIFEFAGCSTAEKKEETETTNKSRSPPHYYRKHYNDRSRREWQQQVEERKVVYVGGIENGTTKADLRQRFRSFGTIKEISLHFRTQAISFGFVTFEDKNDAYRAVEHGNDGQSPKYHLSFGGRRAFCQVNYADLDGAANSSHGSCPNSPTDQSSFDDLLQEAMSLRKLV</sequence>
<feature type="compositionally biased region" description="Low complexity" evidence="9">
    <location>
        <begin position="601"/>
        <end position="615"/>
    </location>
</feature>
<dbReference type="OMA" id="DYMETHL"/>
<protein>
    <submittedName>
        <fullName evidence="11">Peroxisome proliferator-activated receptor gamma coactivator 1-alpha</fullName>
    </submittedName>
</protein>
<dbReference type="SMART" id="SM00360">
    <property type="entry name" value="RRM"/>
    <property type="match status" value="1"/>
</dbReference>
<dbReference type="Gene3D" id="3.30.70.330">
    <property type="match status" value="1"/>
</dbReference>
<keyword evidence="2" id="KW-0597">Phosphoprotein</keyword>
<keyword evidence="3 8" id="KW-0694">RNA-binding</keyword>
<dbReference type="GO" id="GO:0003723">
    <property type="term" value="F:RNA binding"/>
    <property type="evidence" value="ECO:0007669"/>
    <property type="project" value="UniProtKB-UniRule"/>
</dbReference>
<evidence type="ECO:0000256" key="8">
    <source>
        <dbReference type="PROSITE-ProRule" id="PRU00176"/>
    </source>
</evidence>
<dbReference type="SUPFAM" id="SSF54928">
    <property type="entry name" value="RNA-binding domain, RBD"/>
    <property type="match status" value="1"/>
</dbReference>
<evidence type="ECO:0000256" key="1">
    <source>
        <dbReference type="ARBA" id="ARBA00004123"/>
    </source>
</evidence>
<evidence type="ECO:0000256" key="3">
    <source>
        <dbReference type="ARBA" id="ARBA00022884"/>
    </source>
</evidence>
<keyword evidence="7" id="KW-0539">Nucleus</keyword>
<dbReference type="GO" id="GO:0005634">
    <property type="term" value="C:nucleus"/>
    <property type="evidence" value="ECO:0007669"/>
    <property type="project" value="UniProtKB-SubCell"/>
</dbReference>
<evidence type="ECO:0000256" key="6">
    <source>
        <dbReference type="ARBA" id="ARBA00023163"/>
    </source>
</evidence>
<dbReference type="EMBL" id="GL452135">
    <property type="protein sequence ID" value="EFN77825.1"/>
    <property type="molecule type" value="Genomic_DNA"/>
</dbReference>
<organism evidence="12">
    <name type="scientific">Harpegnathos saltator</name>
    <name type="common">Jerdon's jumping ant</name>
    <dbReference type="NCBI Taxonomy" id="610380"/>
    <lineage>
        <taxon>Eukaryota</taxon>
        <taxon>Metazoa</taxon>
        <taxon>Ecdysozoa</taxon>
        <taxon>Arthropoda</taxon>
        <taxon>Hexapoda</taxon>
        <taxon>Insecta</taxon>
        <taxon>Pterygota</taxon>
        <taxon>Neoptera</taxon>
        <taxon>Endopterygota</taxon>
        <taxon>Hymenoptera</taxon>
        <taxon>Apocrita</taxon>
        <taxon>Aculeata</taxon>
        <taxon>Formicoidea</taxon>
        <taxon>Formicidae</taxon>
        <taxon>Ponerinae</taxon>
        <taxon>Ponerini</taxon>
        <taxon>Harpegnathos</taxon>
    </lineage>
</organism>
<dbReference type="GO" id="GO:0003712">
    <property type="term" value="F:transcription coregulator activity"/>
    <property type="evidence" value="ECO:0007669"/>
    <property type="project" value="InterPro"/>
</dbReference>
<name>E2C2G9_HARSA</name>
<evidence type="ECO:0000256" key="7">
    <source>
        <dbReference type="ARBA" id="ARBA00023242"/>
    </source>
</evidence>
<evidence type="ECO:0000256" key="4">
    <source>
        <dbReference type="ARBA" id="ARBA00023015"/>
    </source>
</evidence>
<evidence type="ECO:0000256" key="9">
    <source>
        <dbReference type="SAM" id="MobiDB-lite"/>
    </source>
</evidence>
<feature type="compositionally biased region" description="Basic and acidic residues" evidence="9">
    <location>
        <begin position="447"/>
        <end position="482"/>
    </location>
</feature>
<evidence type="ECO:0000313" key="11">
    <source>
        <dbReference type="EMBL" id="EFN77825.1"/>
    </source>
</evidence>
<gene>
    <name evidence="11" type="ORF">EAI_11731</name>
</gene>
<feature type="domain" description="RRM" evidence="10">
    <location>
        <begin position="823"/>
        <end position="897"/>
    </location>
</feature>
<evidence type="ECO:0000256" key="2">
    <source>
        <dbReference type="ARBA" id="ARBA00022553"/>
    </source>
</evidence>
<dbReference type="AlphaFoldDB" id="E2C2G9"/>
<keyword evidence="4" id="KW-0805">Transcription regulation</keyword>
<feature type="compositionally biased region" description="Basic residues" evidence="9">
    <location>
        <begin position="430"/>
        <end position="440"/>
    </location>
</feature>
<feature type="region of interest" description="Disordered" evidence="9">
    <location>
        <begin position="787"/>
        <end position="810"/>
    </location>
</feature>
<evidence type="ECO:0000259" key="10">
    <source>
        <dbReference type="PROSITE" id="PS50102"/>
    </source>
</evidence>
<dbReference type="InParanoid" id="E2C2G9"/>
<feature type="region of interest" description="Disordered" evidence="9">
    <location>
        <begin position="592"/>
        <end position="616"/>
    </location>
</feature>
<keyword evidence="12" id="KW-1185">Reference proteome</keyword>
<evidence type="ECO:0000313" key="12">
    <source>
        <dbReference type="Proteomes" id="UP000008237"/>
    </source>
</evidence>
<dbReference type="GO" id="GO:0045944">
    <property type="term" value="P:positive regulation of transcription by RNA polymerase II"/>
    <property type="evidence" value="ECO:0007669"/>
    <property type="project" value="TreeGrafter"/>
</dbReference>
<reference evidence="11 12" key="1">
    <citation type="journal article" date="2010" name="Science">
        <title>Genomic comparison of the ants Camponotus floridanus and Harpegnathos saltator.</title>
        <authorList>
            <person name="Bonasio R."/>
            <person name="Zhang G."/>
            <person name="Ye C."/>
            <person name="Mutti N.S."/>
            <person name="Fang X."/>
            <person name="Qin N."/>
            <person name="Donahue G."/>
            <person name="Yang P."/>
            <person name="Li Q."/>
            <person name="Li C."/>
            <person name="Zhang P."/>
            <person name="Huang Z."/>
            <person name="Berger S.L."/>
            <person name="Reinberg D."/>
            <person name="Wang J."/>
            <person name="Liebig J."/>
        </authorList>
    </citation>
    <scope>NUCLEOTIDE SEQUENCE [LARGE SCALE GENOMIC DNA]</scope>
    <source>
        <strain evidence="11 12">R22 G/1</strain>
    </source>
</reference>